<dbReference type="SUPFAM" id="SSF52540">
    <property type="entry name" value="P-loop containing nucleoside triphosphate hydrolases"/>
    <property type="match status" value="1"/>
</dbReference>
<feature type="binding site" evidence="8">
    <location>
        <begin position="11"/>
        <end position="16"/>
    </location>
    <ligand>
        <name>ATP</name>
        <dbReference type="ChEBI" id="CHEBI:30616"/>
    </ligand>
</feature>
<dbReference type="NCBIfam" id="TIGR00152">
    <property type="entry name" value="dephospho-CoA kinase"/>
    <property type="match status" value="1"/>
</dbReference>
<evidence type="ECO:0000256" key="6">
    <source>
        <dbReference type="ARBA" id="ARBA00022840"/>
    </source>
</evidence>
<proteinExistence type="inferred from homology"/>
<dbReference type="GO" id="GO:0015937">
    <property type="term" value="P:coenzyme A biosynthetic process"/>
    <property type="evidence" value="ECO:0007669"/>
    <property type="project" value="UniProtKB-UniRule"/>
</dbReference>
<evidence type="ECO:0000256" key="1">
    <source>
        <dbReference type="ARBA" id="ARBA00009018"/>
    </source>
</evidence>
<dbReference type="EMBL" id="CP003587">
    <property type="protein sequence ID" value="AGY57173.1"/>
    <property type="molecule type" value="Genomic_DNA"/>
</dbReference>
<dbReference type="GO" id="GO:0005524">
    <property type="term" value="F:ATP binding"/>
    <property type="evidence" value="ECO:0007669"/>
    <property type="project" value="UniProtKB-UniRule"/>
</dbReference>
<evidence type="ECO:0000256" key="3">
    <source>
        <dbReference type="ARBA" id="ARBA00022679"/>
    </source>
</evidence>
<gene>
    <name evidence="8 10" type="primary">coaE</name>
    <name evidence="10" type="ORF">GKIL_0927</name>
</gene>
<comment type="similarity">
    <text evidence="1 8">Belongs to the CoaE family.</text>
</comment>
<dbReference type="Gene3D" id="3.40.50.300">
    <property type="entry name" value="P-loop containing nucleotide triphosphate hydrolases"/>
    <property type="match status" value="1"/>
</dbReference>
<dbReference type="GO" id="GO:0005737">
    <property type="term" value="C:cytoplasm"/>
    <property type="evidence" value="ECO:0007669"/>
    <property type="project" value="UniProtKB-SubCell"/>
</dbReference>
<keyword evidence="11" id="KW-1185">Reference proteome</keyword>
<evidence type="ECO:0000313" key="10">
    <source>
        <dbReference type="EMBL" id="AGY57173.1"/>
    </source>
</evidence>
<keyword evidence="2 8" id="KW-0963">Cytoplasm</keyword>
<dbReference type="eggNOG" id="COG0237">
    <property type="taxonomic scope" value="Bacteria"/>
</dbReference>
<evidence type="ECO:0000256" key="2">
    <source>
        <dbReference type="ARBA" id="ARBA00022490"/>
    </source>
</evidence>
<dbReference type="HAMAP" id="MF_00376">
    <property type="entry name" value="Dephospho_CoA_kinase"/>
    <property type="match status" value="1"/>
</dbReference>
<dbReference type="PANTHER" id="PTHR10695">
    <property type="entry name" value="DEPHOSPHO-COA KINASE-RELATED"/>
    <property type="match status" value="1"/>
</dbReference>
<dbReference type="UniPathway" id="UPA00241">
    <property type="reaction ID" value="UER00356"/>
</dbReference>
<protein>
    <recommendedName>
        <fullName evidence="8 9">Dephospho-CoA kinase</fullName>
        <ecNumber evidence="8 9">2.7.1.24</ecNumber>
    </recommendedName>
    <alternativeName>
        <fullName evidence="8">Dephosphocoenzyme A kinase</fullName>
    </alternativeName>
</protein>
<comment type="subcellular location">
    <subcellularLocation>
        <location evidence="8">Cytoplasm</location>
    </subcellularLocation>
</comment>
<dbReference type="RefSeq" id="WP_023172233.1">
    <property type="nucleotide sequence ID" value="NC_022600.1"/>
</dbReference>
<dbReference type="AlphaFoldDB" id="U5QE70"/>
<dbReference type="InterPro" id="IPR001977">
    <property type="entry name" value="Depp_CoAkinase"/>
</dbReference>
<dbReference type="STRING" id="1183438.GKIL_0927"/>
<evidence type="ECO:0000256" key="8">
    <source>
        <dbReference type="HAMAP-Rule" id="MF_00376"/>
    </source>
</evidence>
<dbReference type="PROSITE" id="PS51219">
    <property type="entry name" value="DPCK"/>
    <property type="match status" value="1"/>
</dbReference>
<keyword evidence="7 8" id="KW-0173">Coenzyme A biosynthesis</keyword>
<evidence type="ECO:0000256" key="7">
    <source>
        <dbReference type="ARBA" id="ARBA00022993"/>
    </source>
</evidence>
<comment type="function">
    <text evidence="8">Catalyzes the phosphorylation of the 3'-hydroxyl group of dephosphocoenzyme A to form coenzyme A.</text>
</comment>
<comment type="pathway">
    <text evidence="8">Cofactor biosynthesis; coenzyme A biosynthesis; CoA from (R)-pantothenate: step 5/5.</text>
</comment>
<reference evidence="10 11" key="1">
    <citation type="journal article" date="2013" name="PLoS ONE">
        <title>Cultivation and Complete Genome Sequencing of Gloeobacter kilaueensis sp. nov., from a Lava Cave in Kilauea Caldera, Hawai'i.</title>
        <authorList>
            <person name="Saw J.H."/>
            <person name="Schatz M."/>
            <person name="Brown M.V."/>
            <person name="Kunkel D.D."/>
            <person name="Foster J.S."/>
            <person name="Shick H."/>
            <person name="Christensen S."/>
            <person name="Hou S."/>
            <person name="Wan X."/>
            <person name="Donachie S.P."/>
        </authorList>
    </citation>
    <scope>NUCLEOTIDE SEQUENCE [LARGE SCALE GENOMIC DNA]</scope>
    <source>
        <strain evidence="11">JS</strain>
    </source>
</reference>
<dbReference type="Proteomes" id="UP000017396">
    <property type="component" value="Chromosome"/>
</dbReference>
<dbReference type="Pfam" id="PF01121">
    <property type="entry name" value="CoaE"/>
    <property type="match status" value="1"/>
</dbReference>
<organism evidence="10 11">
    <name type="scientific">Gloeobacter kilaueensis (strain ATCC BAA-2537 / CCAP 1431/1 / ULC 316 / JS1)</name>
    <dbReference type="NCBI Taxonomy" id="1183438"/>
    <lineage>
        <taxon>Bacteria</taxon>
        <taxon>Bacillati</taxon>
        <taxon>Cyanobacteriota</taxon>
        <taxon>Cyanophyceae</taxon>
        <taxon>Gloeobacterales</taxon>
        <taxon>Gloeobacteraceae</taxon>
        <taxon>Gloeobacter</taxon>
    </lineage>
</organism>
<name>U5QE70_GLOK1</name>
<comment type="catalytic activity">
    <reaction evidence="8">
        <text>3'-dephospho-CoA + ATP = ADP + CoA + H(+)</text>
        <dbReference type="Rhea" id="RHEA:18245"/>
        <dbReference type="ChEBI" id="CHEBI:15378"/>
        <dbReference type="ChEBI" id="CHEBI:30616"/>
        <dbReference type="ChEBI" id="CHEBI:57287"/>
        <dbReference type="ChEBI" id="CHEBI:57328"/>
        <dbReference type="ChEBI" id="CHEBI:456216"/>
        <dbReference type="EC" id="2.7.1.24"/>
    </reaction>
</comment>
<evidence type="ECO:0000313" key="11">
    <source>
        <dbReference type="Proteomes" id="UP000017396"/>
    </source>
</evidence>
<dbReference type="InterPro" id="IPR027417">
    <property type="entry name" value="P-loop_NTPase"/>
</dbReference>
<dbReference type="KEGG" id="glj:GKIL_0927"/>
<sequence length="195" mass="21176">MRVIGLTGGIATGKSTVAALLARRGVRIVDADILAREAVAPGSPLLDQIVARYGQGIRTTAGALDRAALAQIVFADAQERRWVEALIHPYVREHLERAIQQTAAGDVLCLVVPLLFEARMGDLAGEIWVVSSSPRLQRERLKSRDGLKDDQIEARIAAQMPLEQKERLATVVLKNNGDLADLEKQVEAALDQALT</sequence>
<keyword evidence="3 8" id="KW-0808">Transferase</keyword>
<dbReference type="GO" id="GO:0004140">
    <property type="term" value="F:dephospho-CoA kinase activity"/>
    <property type="evidence" value="ECO:0007669"/>
    <property type="project" value="UniProtKB-UniRule"/>
</dbReference>
<keyword evidence="6 8" id="KW-0067">ATP-binding</keyword>
<accession>U5QE70</accession>
<dbReference type="FunFam" id="3.40.50.300:FF:000991">
    <property type="entry name" value="Dephospho-CoA kinase"/>
    <property type="match status" value="1"/>
</dbReference>
<evidence type="ECO:0000256" key="5">
    <source>
        <dbReference type="ARBA" id="ARBA00022777"/>
    </source>
</evidence>
<dbReference type="PANTHER" id="PTHR10695:SF46">
    <property type="entry name" value="BIFUNCTIONAL COENZYME A SYNTHASE-RELATED"/>
    <property type="match status" value="1"/>
</dbReference>
<keyword evidence="5 8" id="KW-0418">Kinase</keyword>
<dbReference type="OrthoDB" id="9812943at2"/>
<keyword evidence="4 8" id="KW-0547">Nucleotide-binding</keyword>
<evidence type="ECO:0000256" key="9">
    <source>
        <dbReference type="NCBIfam" id="TIGR00152"/>
    </source>
</evidence>
<dbReference type="HOGENOM" id="CLU_057180_1_2_3"/>
<dbReference type="EC" id="2.7.1.24" evidence="8 9"/>
<dbReference type="PATRIC" id="fig|1183438.3.peg.918"/>
<evidence type="ECO:0000256" key="4">
    <source>
        <dbReference type="ARBA" id="ARBA00022741"/>
    </source>
</evidence>
<dbReference type="CDD" id="cd02022">
    <property type="entry name" value="DPCK"/>
    <property type="match status" value="1"/>
</dbReference>